<dbReference type="GO" id="GO:0005874">
    <property type="term" value="C:microtubule"/>
    <property type="evidence" value="ECO:0007669"/>
    <property type="project" value="UniProtKB-KW"/>
</dbReference>
<dbReference type="GO" id="GO:0031122">
    <property type="term" value="P:cytoplasmic microtubule organization"/>
    <property type="evidence" value="ECO:0007669"/>
    <property type="project" value="TreeGrafter"/>
</dbReference>
<dbReference type="GO" id="GO:0000922">
    <property type="term" value="C:spindle pole"/>
    <property type="evidence" value="ECO:0007669"/>
    <property type="project" value="InterPro"/>
</dbReference>
<dbReference type="InterPro" id="IPR007259">
    <property type="entry name" value="GCP"/>
</dbReference>
<dbReference type="GO" id="GO:0000930">
    <property type="term" value="C:gamma-tubulin complex"/>
    <property type="evidence" value="ECO:0007669"/>
    <property type="project" value="TreeGrafter"/>
</dbReference>
<comment type="subcellular location">
    <subcellularLocation>
        <location evidence="5">Cytoplasm</location>
        <location evidence="5">Cytoskeleton</location>
        <location evidence="5">Microtubule organizing center</location>
    </subcellularLocation>
</comment>
<evidence type="ECO:0000313" key="8">
    <source>
        <dbReference type="Proteomes" id="UP000187209"/>
    </source>
</evidence>
<dbReference type="InterPro" id="IPR042241">
    <property type="entry name" value="GCP_C_sf"/>
</dbReference>
<dbReference type="GO" id="GO:0043015">
    <property type="term" value="F:gamma-tubulin binding"/>
    <property type="evidence" value="ECO:0007669"/>
    <property type="project" value="InterPro"/>
</dbReference>
<keyword evidence="2 5" id="KW-0963">Cytoplasm</keyword>
<name>A0A1R2D3R2_9CILI</name>
<dbReference type="PANTHER" id="PTHR19302">
    <property type="entry name" value="GAMMA TUBULIN COMPLEX PROTEIN"/>
    <property type="match status" value="1"/>
</dbReference>
<comment type="caution">
    <text evidence="7">The sequence shown here is derived from an EMBL/GenBank/DDBJ whole genome shotgun (WGS) entry which is preliminary data.</text>
</comment>
<dbReference type="GO" id="GO:0000278">
    <property type="term" value="P:mitotic cell cycle"/>
    <property type="evidence" value="ECO:0007669"/>
    <property type="project" value="TreeGrafter"/>
</dbReference>
<evidence type="ECO:0000256" key="1">
    <source>
        <dbReference type="ARBA" id="ARBA00010337"/>
    </source>
</evidence>
<proteinExistence type="inferred from homology"/>
<organism evidence="7 8">
    <name type="scientific">Stentor coeruleus</name>
    <dbReference type="NCBI Taxonomy" id="5963"/>
    <lineage>
        <taxon>Eukaryota</taxon>
        <taxon>Sar</taxon>
        <taxon>Alveolata</taxon>
        <taxon>Ciliophora</taxon>
        <taxon>Postciliodesmatophora</taxon>
        <taxon>Heterotrichea</taxon>
        <taxon>Heterotrichida</taxon>
        <taxon>Stentoridae</taxon>
        <taxon>Stentor</taxon>
    </lineage>
</organism>
<dbReference type="Proteomes" id="UP000187209">
    <property type="component" value="Unassembled WGS sequence"/>
</dbReference>
<protein>
    <recommendedName>
        <fullName evidence="5">Spindle pole body component</fullName>
    </recommendedName>
</protein>
<evidence type="ECO:0000313" key="7">
    <source>
        <dbReference type="EMBL" id="OMJ95861.1"/>
    </source>
</evidence>
<keyword evidence="4 5" id="KW-0206">Cytoskeleton</keyword>
<gene>
    <name evidence="7" type="ORF">SteCoe_582</name>
</gene>
<evidence type="ECO:0000256" key="5">
    <source>
        <dbReference type="RuleBase" id="RU363050"/>
    </source>
</evidence>
<sequence length="572" mass="67524">MQLLYMKLRPETKERVITSLTKTLQSLDESIAFAKHRADSLINQIKHSLDSALKSLNKLKTHYLDIKTKCNNPKGISRNDYQSVCRILNDFGVKELYKITDFSYTVVINPALHSLKKLINDLEKEPNNGIIEDYAYKARQDYIFIELLDILSEFDWKKVKVASCTAMKIVREARKKSFIPAIRKNSKEIQILNKDNEILKGIGFLFDEVVEYNGNVTLAPVISSFLKQELTKTVLSTCTNLNSIRPFLPKEMEDFSTSTSVVDFVKKVETIYTLTNSELIKVLMQKFDFPLYCSIIKQFFLFGQGEFYYLLFEEMFLYNRTRDLESLFEECIFKSNAQYLPEKCWKDIKLKNDEQFFSLEWDSFIIHYKVDYPLNLFISKEVFSDLQQIFSFIWQVRRVDFILKKNPNSRQIMKFPINKDLRSLLHNLQIARFRFIVFIGNSLFFIMEEVIEKAWKMFNSRISAALSLEDFDFAIKEMTFTIKQRVFINDKSLHESFFMILSLLIEFVDLQREIEIPIISGEDTDMFEYSEAKERLEKVVERFDDCYRKFKQTLACSSYKSTCGSFFYQSFN</sequence>
<keyword evidence="8" id="KW-1185">Reference proteome</keyword>
<evidence type="ECO:0000259" key="6">
    <source>
        <dbReference type="Pfam" id="PF04130"/>
    </source>
</evidence>
<dbReference type="GO" id="GO:0051321">
    <property type="term" value="P:meiotic cell cycle"/>
    <property type="evidence" value="ECO:0007669"/>
    <property type="project" value="TreeGrafter"/>
</dbReference>
<dbReference type="AlphaFoldDB" id="A0A1R2D3R2"/>
<evidence type="ECO:0000256" key="3">
    <source>
        <dbReference type="ARBA" id="ARBA00022701"/>
    </source>
</evidence>
<comment type="similarity">
    <text evidence="1 5">Belongs to the TUBGCP family.</text>
</comment>
<keyword evidence="3 5" id="KW-0493">Microtubule</keyword>
<feature type="domain" description="Gamma tubulin complex component C-terminal" evidence="6">
    <location>
        <begin position="294"/>
        <end position="556"/>
    </location>
</feature>
<dbReference type="Pfam" id="PF04130">
    <property type="entry name" value="GCP_C_terminal"/>
    <property type="match status" value="1"/>
</dbReference>
<dbReference type="GO" id="GO:0007020">
    <property type="term" value="P:microtubule nucleation"/>
    <property type="evidence" value="ECO:0007669"/>
    <property type="project" value="InterPro"/>
</dbReference>
<dbReference type="GO" id="GO:0051225">
    <property type="term" value="P:spindle assembly"/>
    <property type="evidence" value="ECO:0007669"/>
    <property type="project" value="TreeGrafter"/>
</dbReference>
<dbReference type="InterPro" id="IPR040457">
    <property type="entry name" value="GCP_C"/>
</dbReference>
<reference evidence="7 8" key="1">
    <citation type="submission" date="2016-11" db="EMBL/GenBank/DDBJ databases">
        <title>The macronuclear genome of Stentor coeruleus: a giant cell with tiny introns.</title>
        <authorList>
            <person name="Slabodnick M."/>
            <person name="Ruby J.G."/>
            <person name="Reiff S.B."/>
            <person name="Swart E.C."/>
            <person name="Gosai S."/>
            <person name="Prabakaran S."/>
            <person name="Witkowska E."/>
            <person name="Larue G.E."/>
            <person name="Fisher S."/>
            <person name="Freeman R.M."/>
            <person name="Gunawardena J."/>
            <person name="Chu W."/>
            <person name="Stover N.A."/>
            <person name="Gregory B.D."/>
            <person name="Nowacki M."/>
            <person name="Derisi J."/>
            <person name="Roy S.W."/>
            <person name="Marshall W.F."/>
            <person name="Sood P."/>
        </authorList>
    </citation>
    <scope>NUCLEOTIDE SEQUENCE [LARGE SCALE GENOMIC DNA]</scope>
    <source>
        <strain evidence="7">WM001</strain>
    </source>
</reference>
<evidence type="ECO:0000256" key="4">
    <source>
        <dbReference type="ARBA" id="ARBA00023212"/>
    </source>
</evidence>
<dbReference type="EMBL" id="MPUH01000006">
    <property type="protein sequence ID" value="OMJ95861.1"/>
    <property type="molecule type" value="Genomic_DNA"/>
</dbReference>
<dbReference type="GO" id="GO:0051011">
    <property type="term" value="F:microtubule minus-end binding"/>
    <property type="evidence" value="ECO:0007669"/>
    <property type="project" value="TreeGrafter"/>
</dbReference>
<accession>A0A1R2D3R2</accession>
<dbReference type="OrthoDB" id="5860513at2759"/>
<evidence type="ECO:0000256" key="2">
    <source>
        <dbReference type="ARBA" id="ARBA00022490"/>
    </source>
</evidence>
<dbReference type="Gene3D" id="1.20.120.1900">
    <property type="entry name" value="Gamma-tubulin complex, C-terminal domain"/>
    <property type="match status" value="1"/>
</dbReference>